<keyword evidence="2" id="KW-1185">Reference proteome</keyword>
<proteinExistence type="predicted"/>
<dbReference type="OrthoDB" id="308469at2157"/>
<dbReference type="Proteomes" id="UP000199451">
    <property type="component" value="Unassembled WGS sequence"/>
</dbReference>
<dbReference type="RefSeq" id="WP_089694200.1">
    <property type="nucleotide sequence ID" value="NZ_FNHL01000001.1"/>
</dbReference>
<gene>
    <name evidence="1" type="ORF">SAMN04487949_0754</name>
</gene>
<sequence length="169" mass="16209">MTREPREIDRSPAIVSSGLAVVAAGVSVVGTAFGAPTGALGGAAGLVVLGLGLLLASRRAVTVGGGLLFAGVLFAGASGASAEPLLLGTVGAVVAWDVGDNAISVGQQLGRAARTRNTELVHAAASLAVGGVTAAVGYAVYLAAAAGQPLTALVFLLLGAVVLVSALGR</sequence>
<dbReference type="STRING" id="660521.SAMN04487949_0754"/>
<dbReference type="EMBL" id="FNHL01000001">
    <property type="protein sequence ID" value="SDM07741.1"/>
    <property type="molecule type" value="Genomic_DNA"/>
</dbReference>
<dbReference type="InterPro" id="IPR055941">
    <property type="entry name" value="DUF7519"/>
</dbReference>
<protein>
    <submittedName>
        <fullName evidence="1">Uncharacterized protein</fullName>
    </submittedName>
</protein>
<accession>A0A1G9QAJ5</accession>
<evidence type="ECO:0000313" key="2">
    <source>
        <dbReference type="Proteomes" id="UP000199451"/>
    </source>
</evidence>
<evidence type="ECO:0000313" key="1">
    <source>
        <dbReference type="EMBL" id="SDM07741.1"/>
    </source>
</evidence>
<name>A0A1G9QAJ5_9EURY</name>
<reference evidence="2" key="1">
    <citation type="submission" date="2016-10" db="EMBL/GenBank/DDBJ databases">
        <authorList>
            <person name="Varghese N."/>
            <person name="Submissions S."/>
        </authorList>
    </citation>
    <scope>NUCLEOTIDE SEQUENCE [LARGE SCALE GENOMIC DNA]</scope>
    <source>
        <strain evidence="2">CGMCC 1.10119</strain>
    </source>
</reference>
<dbReference type="AlphaFoldDB" id="A0A1G9QAJ5"/>
<dbReference type="Pfam" id="PF24363">
    <property type="entry name" value="DUF7519"/>
    <property type="match status" value="1"/>
</dbReference>
<organism evidence="1 2">
    <name type="scientific">Halogranum gelatinilyticum</name>
    <dbReference type="NCBI Taxonomy" id="660521"/>
    <lineage>
        <taxon>Archaea</taxon>
        <taxon>Methanobacteriati</taxon>
        <taxon>Methanobacteriota</taxon>
        <taxon>Stenosarchaea group</taxon>
        <taxon>Halobacteria</taxon>
        <taxon>Halobacteriales</taxon>
        <taxon>Haloferacaceae</taxon>
    </lineage>
</organism>